<proteinExistence type="predicted"/>
<dbReference type="EMBL" id="LAZR01004907">
    <property type="protein sequence ID" value="KKN04549.1"/>
    <property type="molecule type" value="Genomic_DNA"/>
</dbReference>
<sequence length="83" mass="9373">MAMEGTLEKVRYVEAALLPKLDDSFDRLVNKNRAIMTDYHVTSLPGALELLEKALEEGNGALVRHDYAGYYIEVWKEKVSGTK</sequence>
<organism evidence="1">
    <name type="scientific">marine sediment metagenome</name>
    <dbReference type="NCBI Taxonomy" id="412755"/>
    <lineage>
        <taxon>unclassified sequences</taxon>
        <taxon>metagenomes</taxon>
        <taxon>ecological metagenomes</taxon>
    </lineage>
</organism>
<reference evidence="1" key="1">
    <citation type="journal article" date="2015" name="Nature">
        <title>Complex archaea that bridge the gap between prokaryotes and eukaryotes.</title>
        <authorList>
            <person name="Spang A."/>
            <person name="Saw J.H."/>
            <person name="Jorgensen S.L."/>
            <person name="Zaremba-Niedzwiedzka K."/>
            <person name="Martijn J."/>
            <person name="Lind A.E."/>
            <person name="van Eijk R."/>
            <person name="Schleper C."/>
            <person name="Guy L."/>
            <person name="Ettema T.J."/>
        </authorList>
    </citation>
    <scope>NUCLEOTIDE SEQUENCE</scope>
</reference>
<accession>A0A0F9MF80</accession>
<protein>
    <submittedName>
        <fullName evidence="1">Uncharacterized protein</fullName>
    </submittedName>
</protein>
<name>A0A0F9MF80_9ZZZZ</name>
<gene>
    <name evidence="1" type="ORF">LCGC14_1096300</name>
</gene>
<evidence type="ECO:0000313" key="1">
    <source>
        <dbReference type="EMBL" id="KKN04549.1"/>
    </source>
</evidence>
<comment type="caution">
    <text evidence="1">The sequence shown here is derived from an EMBL/GenBank/DDBJ whole genome shotgun (WGS) entry which is preliminary data.</text>
</comment>
<dbReference type="AlphaFoldDB" id="A0A0F9MF80"/>